<feature type="domain" description="Ig-like" evidence="5">
    <location>
        <begin position="755"/>
        <end position="831"/>
    </location>
</feature>
<dbReference type="Gene3D" id="2.60.40.10">
    <property type="entry name" value="Immunoglobulins"/>
    <property type="match status" value="7"/>
</dbReference>
<evidence type="ECO:0000256" key="3">
    <source>
        <dbReference type="ARBA" id="ARBA00022553"/>
    </source>
</evidence>
<feature type="domain" description="Ig-like" evidence="5">
    <location>
        <begin position="527"/>
        <end position="597"/>
    </location>
</feature>
<dbReference type="InterPro" id="IPR013783">
    <property type="entry name" value="Ig-like_fold"/>
</dbReference>
<evidence type="ECO:0000256" key="1">
    <source>
        <dbReference type="ARBA" id="ARBA00004496"/>
    </source>
</evidence>
<dbReference type="SMART" id="SM00409">
    <property type="entry name" value="IG"/>
    <property type="match status" value="8"/>
</dbReference>
<dbReference type="EMBL" id="CACVKT020004506">
    <property type="protein sequence ID" value="CAC5390358.1"/>
    <property type="molecule type" value="Genomic_DNA"/>
</dbReference>
<dbReference type="Proteomes" id="UP000507470">
    <property type="component" value="Unassembled WGS sequence"/>
</dbReference>
<gene>
    <name evidence="6" type="ORF">MCOR_25461</name>
</gene>
<dbReference type="SMART" id="SM00408">
    <property type="entry name" value="IGc2"/>
    <property type="match status" value="6"/>
</dbReference>
<protein>
    <recommendedName>
        <fullName evidence="5">Ig-like domain-containing protein</fullName>
    </recommendedName>
</protein>
<dbReference type="InterPro" id="IPR052385">
    <property type="entry name" value="Obscurin/Obscurin-like_Reg"/>
</dbReference>
<dbReference type="Gene3D" id="2.120.10.30">
    <property type="entry name" value="TolB, C-terminal domain"/>
    <property type="match status" value="1"/>
</dbReference>
<comment type="subcellular location">
    <subcellularLocation>
        <location evidence="1">Cytoplasm</location>
    </subcellularLocation>
</comment>
<name>A0A6J8C1T4_MYTCO</name>
<dbReference type="InterPro" id="IPR036179">
    <property type="entry name" value="Ig-like_dom_sf"/>
</dbReference>
<dbReference type="InterPro" id="IPR003599">
    <property type="entry name" value="Ig_sub"/>
</dbReference>
<organism evidence="6 7">
    <name type="scientific">Mytilus coruscus</name>
    <name type="common">Sea mussel</name>
    <dbReference type="NCBI Taxonomy" id="42192"/>
    <lineage>
        <taxon>Eukaryota</taxon>
        <taxon>Metazoa</taxon>
        <taxon>Spiralia</taxon>
        <taxon>Lophotrochozoa</taxon>
        <taxon>Mollusca</taxon>
        <taxon>Bivalvia</taxon>
        <taxon>Autobranchia</taxon>
        <taxon>Pteriomorphia</taxon>
        <taxon>Mytilida</taxon>
        <taxon>Mytiloidea</taxon>
        <taxon>Mytilidae</taxon>
        <taxon>Mytilinae</taxon>
        <taxon>Mytilus</taxon>
    </lineage>
</organism>
<dbReference type="OrthoDB" id="6141271at2759"/>
<dbReference type="InterPro" id="IPR011042">
    <property type="entry name" value="6-blade_b-propeller_TolB-like"/>
</dbReference>
<evidence type="ECO:0000256" key="4">
    <source>
        <dbReference type="ARBA" id="ARBA00023157"/>
    </source>
</evidence>
<dbReference type="Pfam" id="PF07679">
    <property type="entry name" value="I-set"/>
    <property type="match status" value="7"/>
</dbReference>
<dbReference type="SUPFAM" id="SSF101898">
    <property type="entry name" value="NHL repeat"/>
    <property type="match status" value="1"/>
</dbReference>
<feature type="domain" description="Ig-like" evidence="5">
    <location>
        <begin position="669"/>
        <end position="745"/>
    </location>
</feature>
<keyword evidence="7" id="KW-1185">Reference proteome</keyword>
<feature type="domain" description="Ig-like" evidence="5">
    <location>
        <begin position="264"/>
        <end position="349"/>
    </location>
</feature>
<dbReference type="PANTHER" id="PTHR35971">
    <property type="entry name" value="SI:DKEY-31G6.6"/>
    <property type="match status" value="1"/>
</dbReference>
<accession>A0A6J8C1T4</accession>
<evidence type="ECO:0000313" key="6">
    <source>
        <dbReference type="EMBL" id="CAC5390358.1"/>
    </source>
</evidence>
<dbReference type="InterPro" id="IPR007110">
    <property type="entry name" value="Ig-like_dom"/>
</dbReference>
<dbReference type="PROSITE" id="PS50835">
    <property type="entry name" value="IG_LIKE"/>
    <property type="match status" value="4"/>
</dbReference>
<evidence type="ECO:0000259" key="5">
    <source>
        <dbReference type="PROSITE" id="PS50835"/>
    </source>
</evidence>
<keyword evidence="4" id="KW-1015">Disulfide bond</keyword>
<dbReference type="CDD" id="cd00096">
    <property type="entry name" value="Ig"/>
    <property type="match status" value="3"/>
</dbReference>
<sequence length="1201" mass="137933">MYLHLNSFTIFPYRKKKNVLRGGLDADICSSERYQPWPIKFYTNISTNCIFLKSVCNEEGQVVYGEGNRNTDTTCRCDYTSGYNFLVKPRHICFCVPSEEDCSCYLKTCPDSSFKLAPDYECIQLRINTSMSQCRPVVNGSVNSNEHQSIIQYVPRENNISASVTWKTFAGISTLFCSIGMLIFVCITKYYHKVYFMDQQSNVELPIVFLKNNVIITKASHIKEKRVGRSMILQIDHVTVKDNGEYCLNIACIKSNPTQLTVKPLFKRSLENVSILEGSKTIFECQTEEENSPIEWFKEGDRVTNNIQNVKTETLPGHIYRLTISQTRLSDCGKYKIKKNGVDSEATLEVKALFKRSLENVSILEGSETIFECQTEEENSLVEWFKEGDKVTNNIQNVKMETLPGHIYRLTISQTRLSDCGKYKIKKDGVNSKATLEVKALFKRSLENVSILEGSETIFECQTEEESSPVEWFKEGDKVTNNIQNVKMETLPGHIYRLTISQTRLSDCGKYKIKKDGVNSKATLEVKALFKRPLENIKSVEGSDAIFECETEKENSDVEWFKDDVKMTYNTEKLETEQGYIYKLTIKHACVQDSGIYRIEKNCIRSEAVLQVKEKENSDVEWFKDDVKMTYNTEKLETEQGYIYKLTIKHAGVQDSGTYRIEKNCIRSEAVLQVKALFKRPLENIKSLEGSDAIFECVTEKENSDVEWFKDDVKMTYNTEKLETEQGYIYKLTIKHAGVQDSGTYRIEKNCIRSEAVLQVKALFKRPLENIKSVEGSDAIFECVTEKENSDVEWFKDDVKMTYNTEKLETEQGYIYKLTIKHAGVQDSGTYRIEKNCIRSEAVLQVKDQWFNNKPSLTPFMKPTLDLKTIKMIDVLLSKFFLHTFVENKGCRKCNFCKNMSLYKCYDCKYFLCKDCSRKHNDENKYQSHLMQLISDSFILNCKFSVEDDIHGERLISDIKCLPNGEIVLVVKSNQVITFSVSGKQRHVIQLEEHSSVMDVVDKNTVAVLLEKKRNVNYSVAIVDIQQIHVQYIRDIAVKCCLGSFIYVENQLYVSDLFGITVINMSGDVNRRFDLSFTPYDMCYDVNSQRIYCIHSDNSELVCIGRDGNNIFTFVDPNLKNLGGLDIDNEGNVFVLCKNADDDFGCVIKVDSDGKSSDVVITNIQLSEFYQDSCICFQLLTNSVVIGTYQTVYIYKKKENV</sequence>
<dbReference type="InterPro" id="IPR003598">
    <property type="entry name" value="Ig_sub2"/>
</dbReference>
<evidence type="ECO:0000256" key="2">
    <source>
        <dbReference type="ARBA" id="ARBA00022490"/>
    </source>
</evidence>
<reference evidence="6 7" key="1">
    <citation type="submission" date="2020-06" db="EMBL/GenBank/DDBJ databases">
        <authorList>
            <person name="Li R."/>
            <person name="Bekaert M."/>
        </authorList>
    </citation>
    <scope>NUCLEOTIDE SEQUENCE [LARGE SCALE GENOMIC DNA]</scope>
    <source>
        <strain evidence="7">wild</strain>
    </source>
</reference>
<dbReference type="PANTHER" id="PTHR35971:SF5">
    <property type="entry name" value="OBSCURIN LIKE CYTOSKELETAL ADAPTOR 1"/>
    <property type="match status" value="1"/>
</dbReference>
<keyword evidence="3" id="KW-0597">Phosphoprotein</keyword>
<evidence type="ECO:0000313" key="7">
    <source>
        <dbReference type="Proteomes" id="UP000507470"/>
    </source>
</evidence>
<dbReference type="AlphaFoldDB" id="A0A6J8C1T4"/>
<keyword evidence="2" id="KW-0963">Cytoplasm</keyword>
<dbReference type="GO" id="GO:0005737">
    <property type="term" value="C:cytoplasm"/>
    <property type="evidence" value="ECO:0007669"/>
    <property type="project" value="UniProtKB-SubCell"/>
</dbReference>
<dbReference type="InterPro" id="IPR013098">
    <property type="entry name" value="Ig_I-set"/>
</dbReference>
<proteinExistence type="predicted"/>
<dbReference type="SUPFAM" id="SSF48726">
    <property type="entry name" value="Immunoglobulin"/>
    <property type="match status" value="7"/>
</dbReference>